<evidence type="ECO:0000313" key="3">
    <source>
        <dbReference type="Proteomes" id="UP000006753"/>
    </source>
</evidence>
<feature type="region of interest" description="Disordered" evidence="1">
    <location>
        <begin position="1"/>
        <end position="97"/>
    </location>
</feature>
<dbReference type="AlphaFoldDB" id="K1XH94"/>
<accession>K1XH94</accession>
<name>K1XH94_MARBU</name>
<evidence type="ECO:0000313" key="2">
    <source>
        <dbReference type="EMBL" id="EKD11844.1"/>
    </source>
</evidence>
<proteinExistence type="predicted"/>
<feature type="compositionally biased region" description="Basic and acidic residues" evidence="1">
    <location>
        <begin position="70"/>
        <end position="80"/>
    </location>
</feature>
<evidence type="ECO:0000256" key="1">
    <source>
        <dbReference type="SAM" id="MobiDB-lite"/>
    </source>
</evidence>
<feature type="compositionally biased region" description="Polar residues" evidence="1">
    <location>
        <begin position="17"/>
        <end position="31"/>
    </location>
</feature>
<gene>
    <name evidence="2" type="ORF">MBM_10013</name>
</gene>
<sequence>MVHESLALLPSCRAQGYEQQGKQAPASNPNDPDSLDGDPEGENKGGSECNGHKGRGGGHGGPTKGQGNKPPRDPGRDPGRGYEPPANLGQTDPLLAPLFRPECWPSTPFSTPLSTSLNTPLKPPFSAPQAKLIPTTLRTSTSALFKAANTGESIASTSQIDERVAGVGIFISTLAKGISSLELEGAVRLQIPLQPSVLQLQVLLQYFDDVTTFTNITKRSLSAIQQNGLVKVFVTILRILRRLLANVANKVSPSEQEKRR</sequence>
<keyword evidence="3" id="KW-1185">Reference proteome</keyword>
<dbReference type="HOGENOM" id="CLU_1069896_0_0_1"/>
<protein>
    <submittedName>
        <fullName evidence="2">Uncharacterized protein</fullName>
    </submittedName>
</protein>
<dbReference type="EMBL" id="JH921481">
    <property type="protein sequence ID" value="EKD11844.1"/>
    <property type="molecule type" value="Genomic_DNA"/>
</dbReference>
<dbReference type="KEGG" id="mbe:MBM_10013"/>
<organism evidence="2 3">
    <name type="scientific">Marssonina brunnea f. sp. multigermtubi (strain MB_m1)</name>
    <name type="common">Marssonina leaf spot fungus</name>
    <dbReference type="NCBI Taxonomy" id="1072389"/>
    <lineage>
        <taxon>Eukaryota</taxon>
        <taxon>Fungi</taxon>
        <taxon>Dikarya</taxon>
        <taxon>Ascomycota</taxon>
        <taxon>Pezizomycotina</taxon>
        <taxon>Leotiomycetes</taxon>
        <taxon>Helotiales</taxon>
        <taxon>Drepanopezizaceae</taxon>
        <taxon>Drepanopeziza</taxon>
    </lineage>
</organism>
<dbReference type="InParanoid" id="K1XH94"/>
<reference evidence="2 3" key="1">
    <citation type="journal article" date="2012" name="BMC Genomics">
        <title>Sequencing the genome of Marssonina brunnea reveals fungus-poplar co-evolution.</title>
        <authorList>
            <person name="Zhu S."/>
            <person name="Cao Y.-Z."/>
            <person name="Jiang C."/>
            <person name="Tan B.-Y."/>
            <person name="Wang Z."/>
            <person name="Feng S."/>
            <person name="Zhang L."/>
            <person name="Su X.-H."/>
            <person name="Brejova B."/>
            <person name="Vinar T."/>
            <person name="Xu M."/>
            <person name="Wang M.-X."/>
            <person name="Zhang S.-G."/>
            <person name="Huang M.-R."/>
            <person name="Wu R."/>
            <person name="Zhou Y."/>
        </authorList>
    </citation>
    <scope>NUCLEOTIDE SEQUENCE [LARGE SCALE GENOMIC DNA]</scope>
    <source>
        <strain evidence="2 3">MB_m1</strain>
    </source>
</reference>
<dbReference type="Proteomes" id="UP000006753">
    <property type="component" value="Unassembled WGS sequence"/>
</dbReference>